<evidence type="ECO:0000256" key="1">
    <source>
        <dbReference type="SAM" id="MobiDB-lite"/>
    </source>
</evidence>
<dbReference type="Proteomes" id="UP000499080">
    <property type="component" value="Unassembled WGS sequence"/>
</dbReference>
<dbReference type="InterPro" id="IPR026302">
    <property type="entry name" value="NEDD4-bd_p2"/>
</dbReference>
<dbReference type="InterPro" id="IPR027417">
    <property type="entry name" value="P-loop_NTPase"/>
</dbReference>
<dbReference type="PANTHER" id="PTHR13308">
    <property type="entry name" value="NEDD4-BINDING PROTEIN 2-LIKE 1"/>
    <property type="match status" value="1"/>
</dbReference>
<dbReference type="PANTHER" id="PTHR13308:SF40">
    <property type="entry name" value="NEDD4-BINDING PROTEIN 2-LIKE 1"/>
    <property type="match status" value="1"/>
</dbReference>
<dbReference type="Pfam" id="PF13671">
    <property type="entry name" value="AAA_33"/>
    <property type="match status" value="1"/>
</dbReference>
<organism evidence="2 3">
    <name type="scientific">Araneus ventricosus</name>
    <name type="common">Orbweaver spider</name>
    <name type="synonym">Epeira ventricosa</name>
    <dbReference type="NCBI Taxonomy" id="182803"/>
    <lineage>
        <taxon>Eukaryota</taxon>
        <taxon>Metazoa</taxon>
        <taxon>Ecdysozoa</taxon>
        <taxon>Arthropoda</taxon>
        <taxon>Chelicerata</taxon>
        <taxon>Arachnida</taxon>
        <taxon>Araneae</taxon>
        <taxon>Araneomorphae</taxon>
        <taxon>Entelegynae</taxon>
        <taxon>Araneoidea</taxon>
        <taxon>Araneidae</taxon>
        <taxon>Araneus</taxon>
    </lineage>
</organism>
<dbReference type="OrthoDB" id="6511316at2759"/>
<name>A0A4Y2U076_ARAVE</name>
<keyword evidence="3" id="KW-1185">Reference proteome</keyword>
<dbReference type="Gene3D" id="3.40.50.300">
    <property type="entry name" value="P-loop containing nucleotide triphosphate hydrolases"/>
    <property type="match status" value="1"/>
</dbReference>
<evidence type="ECO:0000313" key="3">
    <source>
        <dbReference type="Proteomes" id="UP000499080"/>
    </source>
</evidence>
<dbReference type="AlphaFoldDB" id="A0A4Y2U076"/>
<reference evidence="2 3" key="1">
    <citation type="journal article" date="2019" name="Sci. Rep.">
        <title>Orb-weaving spider Araneus ventricosus genome elucidates the spidroin gene catalogue.</title>
        <authorList>
            <person name="Kono N."/>
            <person name="Nakamura H."/>
            <person name="Ohtoshi R."/>
            <person name="Moran D.A.P."/>
            <person name="Shinohara A."/>
            <person name="Yoshida Y."/>
            <person name="Fujiwara M."/>
            <person name="Mori M."/>
            <person name="Tomita M."/>
            <person name="Arakawa K."/>
        </authorList>
    </citation>
    <scope>NUCLEOTIDE SEQUENCE [LARGE SCALE GENOMIC DNA]</scope>
</reference>
<dbReference type="EMBL" id="BGPR01032361">
    <property type="protein sequence ID" value="GBO05883.1"/>
    <property type="molecule type" value="Genomic_DNA"/>
</dbReference>
<sequence length="374" mass="42556">MIFGVSMKSRGHKKFVDIPADTPMAFQTRNSLCYHNSEAIKDAFRKIKMGCRLLIVLRGLPGSGKSTLAKKLKSSGVVCSTDDYFYKNDKYVFDACLLKNAHLWNQERTRDLVSKNVTPVIIDNTNTEAWEMFPYVKMARDFDYEVIILEPDTSWKFQPQELAIRNKHNVGKEKIERMLARYQHNITLDSMYTSSENKTSSENASGPSFRSHIKEATGFKLPLHRNFVKDLEEGFGPLDGTHIKSIEISSKLAEEIHRLVKSSLQKERLVNDKNGIKSKNMGTSLSDGEKENKVSKAVEENKGHGEKENCVINSRAIKRKELVPLSEILNMEESAKLRKEEKIKKDVHCETKATKKVPIEAEGPTVIDEIFESK</sequence>
<evidence type="ECO:0000313" key="2">
    <source>
        <dbReference type="EMBL" id="GBO05883.1"/>
    </source>
</evidence>
<feature type="region of interest" description="Disordered" evidence="1">
    <location>
        <begin position="275"/>
        <end position="306"/>
    </location>
</feature>
<comment type="caution">
    <text evidence="2">The sequence shown here is derived from an EMBL/GenBank/DDBJ whole genome shotgun (WGS) entry which is preliminary data.</text>
</comment>
<dbReference type="CDD" id="cd02019">
    <property type="entry name" value="NK"/>
    <property type="match status" value="1"/>
</dbReference>
<feature type="compositionally biased region" description="Basic and acidic residues" evidence="1">
    <location>
        <begin position="287"/>
        <end position="306"/>
    </location>
</feature>
<gene>
    <name evidence="2" type="primary">N4bp2l1_4</name>
    <name evidence="2" type="ORF">AVEN_58181_1</name>
</gene>
<proteinExistence type="predicted"/>
<accession>A0A4Y2U076</accession>
<dbReference type="SUPFAM" id="SSF52540">
    <property type="entry name" value="P-loop containing nucleoside triphosphate hydrolases"/>
    <property type="match status" value="1"/>
</dbReference>
<protein>
    <submittedName>
        <fullName evidence="2">NEDD4-binding protein 2-like 1</fullName>
    </submittedName>
</protein>